<dbReference type="AlphaFoldDB" id="A0A9W6XQH0"/>
<dbReference type="EMBL" id="BSXT01001525">
    <property type="protein sequence ID" value="GMF43298.1"/>
    <property type="molecule type" value="Genomic_DNA"/>
</dbReference>
<dbReference type="Proteomes" id="UP001165121">
    <property type="component" value="Unassembled WGS sequence"/>
</dbReference>
<sequence length="145" mass="16547">MLRLNYIDRFDELAEECGLSPALGGKEKVKCRLLTENLRQITLKEQVLLYENLKSTVKINVPRLFDVTAKSLKNQQPYNLFQTVNDKSTSRGIIRLTRYDSITQAGGRSSAARDERRDVRPQLNKRDEAPTRGWLHCIGCVIAPT</sequence>
<keyword evidence="3" id="KW-1185">Reference proteome</keyword>
<evidence type="ECO:0000313" key="3">
    <source>
        <dbReference type="Proteomes" id="UP001165121"/>
    </source>
</evidence>
<organism evidence="2 3">
    <name type="scientific">Phytophthora fragariaefolia</name>
    <dbReference type="NCBI Taxonomy" id="1490495"/>
    <lineage>
        <taxon>Eukaryota</taxon>
        <taxon>Sar</taxon>
        <taxon>Stramenopiles</taxon>
        <taxon>Oomycota</taxon>
        <taxon>Peronosporomycetes</taxon>
        <taxon>Peronosporales</taxon>
        <taxon>Peronosporaceae</taxon>
        <taxon>Phytophthora</taxon>
    </lineage>
</organism>
<accession>A0A9W6XQH0</accession>
<reference evidence="2" key="1">
    <citation type="submission" date="2023-04" db="EMBL/GenBank/DDBJ databases">
        <title>Phytophthora fragariaefolia NBRC 109709.</title>
        <authorList>
            <person name="Ichikawa N."/>
            <person name="Sato H."/>
            <person name="Tonouchi N."/>
        </authorList>
    </citation>
    <scope>NUCLEOTIDE SEQUENCE</scope>
    <source>
        <strain evidence="2">NBRC 109709</strain>
    </source>
</reference>
<feature type="compositionally biased region" description="Basic and acidic residues" evidence="1">
    <location>
        <begin position="111"/>
        <end position="125"/>
    </location>
</feature>
<gene>
    <name evidence="2" type="ORF">Pfra01_001458700</name>
</gene>
<protein>
    <submittedName>
        <fullName evidence="2">Unnamed protein product</fullName>
    </submittedName>
</protein>
<feature type="region of interest" description="Disordered" evidence="1">
    <location>
        <begin position="105"/>
        <end position="125"/>
    </location>
</feature>
<name>A0A9W6XQH0_9STRA</name>
<comment type="caution">
    <text evidence="2">The sequence shown here is derived from an EMBL/GenBank/DDBJ whole genome shotgun (WGS) entry which is preliminary data.</text>
</comment>
<evidence type="ECO:0000313" key="2">
    <source>
        <dbReference type="EMBL" id="GMF43298.1"/>
    </source>
</evidence>
<proteinExistence type="predicted"/>
<evidence type="ECO:0000256" key="1">
    <source>
        <dbReference type="SAM" id="MobiDB-lite"/>
    </source>
</evidence>